<name>A0A072P949_9EURO</name>
<feature type="compositionally biased region" description="Polar residues" evidence="1">
    <location>
        <begin position="1"/>
        <end position="11"/>
    </location>
</feature>
<reference evidence="2 3" key="1">
    <citation type="submission" date="2013-03" db="EMBL/GenBank/DDBJ databases">
        <title>The Genome Sequence of Exophiala aquamarina CBS 119918.</title>
        <authorList>
            <consortium name="The Broad Institute Genomics Platform"/>
            <person name="Cuomo C."/>
            <person name="de Hoog S."/>
            <person name="Gorbushina A."/>
            <person name="Walker B."/>
            <person name="Young S.K."/>
            <person name="Zeng Q."/>
            <person name="Gargeya S."/>
            <person name="Fitzgerald M."/>
            <person name="Haas B."/>
            <person name="Abouelleil A."/>
            <person name="Allen A.W."/>
            <person name="Alvarado L."/>
            <person name="Arachchi H.M."/>
            <person name="Berlin A.M."/>
            <person name="Chapman S.B."/>
            <person name="Gainer-Dewar J."/>
            <person name="Goldberg J."/>
            <person name="Griggs A."/>
            <person name="Gujja S."/>
            <person name="Hansen M."/>
            <person name="Howarth C."/>
            <person name="Imamovic A."/>
            <person name="Ireland A."/>
            <person name="Larimer J."/>
            <person name="McCowan C."/>
            <person name="Murphy C."/>
            <person name="Pearson M."/>
            <person name="Poon T.W."/>
            <person name="Priest M."/>
            <person name="Roberts A."/>
            <person name="Saif S."/>
            <person name="Shea T."/>
            <person name="Sisk P."/>
            <person name="Sykes S."/>
            <person name="Wortman J."/>
            <person name="Nusbaum C."/>
            <person name="Birren B."/>
        </authorList>
    </citation>
    <scope>NUCLEOTIDE SEQUENCE [LARGE SCALE GENOMIC DNA]</scope>
    <source>
        <strain evidence="2 3">CBS 119918</strain>
    </source>
</reference>
<dbReference type="EMBL" id="AMGV01000006">
    <property type="protein sequence ID" value="KEF56386.1"/>
    <property type="molecule type" value="Genomic_DNA"/>
</dbReference>
<dbReference type="PANTHER" id="PTHR37540">
    <property type="entry name" value="TRANSCRIPTION FACTOR (ACR-2), PUTATIVE-RELATED-RELATED"/>
    <property type="match status" value="1"/>
</dbReference>
<dbReference type="GeneID" id="25282880"/>
<organism evidence="2 3">
    <name type="scientific">Exophiala aquamarina CBS 119918</name>
    <dbReference type="NCBI Taxonomy" id="1182545"/>
    <lineage>
        <taxon>Eukaryota</taxon>
        <taxon>Fungi</taxon>
        <taxon>Dikarya</taxon>
        <taxon>Ascomycota</taxon>
        <taxon>Pezizomycotina</taxon>
        <taxon>Eurotiomycetes</taxon>
        <taxon>Chaetothyriomycetidae</taxon>
        <taxon>Chaetothyriales</taxon>
        <taxon>Herpotrichiellaceae</taxon>
        <taxon>Exophiala</taxon>
    </lineage>
</organism>
<dbReference type="PANTHER" id="PTHR37540:SF5">
    <property type="entry name" value="TRANSCRIPTION FACTOR DOMAIN-CONTAINING PROTEIN"/>
    <property type="match status" value="1"/>
</dbReference>
<comment type="caution">
    <text evidence="2">The sequence shown here is derived from an EMBL/GenBank/DDBJ whole genome shotgun (WGS) entry which is preliminary data.</text>
</comment>
<evidence type="ECO:0000313" key="2">
    <source>
        <dbReference type="EMBL" id="KEF56386.1"/>
    </source>
</evidence>
<dbReference type="STRING" id="1182545.A0A072P949"/>
<dbReference type="VEuPathDB" id="FungiDB:A1O9_07967"/>
<proteinExistence type="predicted"/>
<dbReference type="OrthoDB" id="4158087at2759"/>
<evidence type="ECO:0000256" key="1">
    <source>
        <dbReference type="SAM" id="MobiDB-lite"/>
    </source>
</evidence>
<dbReference type="RefSeq" id="XP_013258976.1">
    <property type="nucleotide sequence ID" value="XM_013403522.1"/>
</dbReference>
<keyword evidence="3" id="KW-1185">Reference proteome</keyword>
<dbReference type="HOGENOM" id="CLU_023254_0_2_1"/>
<dbReference type="Proteomes" id="UP000027920">
    <property type="component" value="Unassembled WGS sequence"/>
</dbReference>
<accession>A0A072P949</accession>
<feature type="compositionally biased region" description="Basic and acidic residues" evidence="1">
    <location>
        <begin position="23"/>
        <end position="40"/>
    </location>
</feature>
<evidence type="ECO:0000313" key="3">
    <source>
        <dbReference type="Proteomes" id="UP000027920"/>
    </source>
</evidence>
<dbReference type="AlphaFoldDB" id="A0A072P949"/>
<feature type="region of interest" description="Disordered" evidence="1">
    <location>
        <begin position="1"/>
        <end position="46"/>
    </location>
</feature>
<protein>
    <recommendedName>
        <fullName evidence="4">Transcription factor domain-containing protein</fullName>
    </recommendedName>
</protein>
<evidence type="ECO:0008006" key="4">
    <source>
        <dbReference type="Google" id="ProtNLM"/>
    </source>
</evidence>
<gene>
    <name evidence="2" type="ORF">A1O9_07967</name>
</gene>
<sequence length="496" mass="56144">MRPSLLNTRNAPGQLDAAGIHFVDSKTGQDSKPDRRKETMSHAAKAQWKQRKKGPLQSWINPCQSIKRAKTNSGWSEESRSPRPLPRLKMVGGYFCGTELPPGIEPGVIQELVNVIELGKYGTYPYEVCLHVHAVERGWFPYMISDICCIHSMMFGLRAFLDKTRDSRKNKSLAAFHHSQTLQHLQARINAFEKDPNAFVFDDSTIMVVINLAMTAEFEGDLTTVRTHVDGLLKMVSLKGGLRSLSMHNNLQVKVCRADIALGLHQGTSPRLFRDDINWDCFIAGRGLIRCSHKPHEAQIGGFIDGLNQQLSNCWKDIHAFCCLSNMAYQTGGKFSPETYNEMMISIFYRLMHLSFTDDGMQRLIRIGLLTYCSTIFLIRMYQANPFSRLHDLFSTELRVNFQSTSRCLPQSVLFWLLMIYNLVAYKDSCRTEWQTVWLDETIALDKTATWSDASTLLKSVMWVDFVHDAAGMKIFDAAVERLGGSGLNDESATTS</sequence>